<accession>A0AAN9NXI1</accession>
<dbReference type="EMBL" id="JAYMYS010000009">
    <property type="protein sequence ID" value="KAK7381195.1"/>
    <property type="molecule type" value="Genomic_DNA"/>
</dbReference>
<reference evidence="9 10" key="1">
    <citation type="submission" date="2024-01" db="EMBL/GenBank/DDBJ databases">
        <title>The genomes of 5 underutilized Papilionoideae crops provide insights into root nodulation and disease resistanc.</title>
        <authorList>
            <person name="Jiang F."/>
        </authorList>
    </citation>
    <scope>NUCLEOTIDE SEQUENCE [LARGE SCALE GENOMIC DNA]</scope>
    <source>
        <strain evidence="9">DUOXIRENSHENG_FW03</strain>
        <tissue evidence="9">Leaves</tissue>
    </source>
</reference>
<dbReference type="Pfam" id="PF00657">
    <property type="entry name" value="Lipase_GDSL"/>
    <property type="match status" value="1"/>
</dbReference>
<keyword evidence="5" id="KW-0378">Hydrolase</keyword>
<dbReference type="InterPro" id="IPR051238">
    <property type="entry name" value="GDSL_esterase/lipase"/>
</dbReference>
<dbReference type="GO" id="GO:0005576">
    <property type="term" value="C:extracellular region"/>
    <property type="evidence" value="ECO:0007669"/>
    <property type="project" value="UniProtKB-SubCell"/>
</dbReference>
<evidence type="ECO:0000313" key="10">
    <source>
        <dbReference type="Proteomes" id="UP001386955"/>
    </source>
</evidence>
<evidence type="ECO:0000256" key="6">
    <source>
        <dbReference type="ARBA" id="ARBA00022963"/>
    </source>
</evidence>
<evidence type="ECO:0000256" key="5">
    <source>
        <dbReference type="ARBA" id="ARBA00022801"/>
    </source>
</evidence>
<dbReference type="AlphaFoldDB" id="A0AAN9NXI1"/>
<sequence length="230" mass="25518">MRMMQIVIFLSMVFHNLVLPQICALPLAPALYVFGDSLVDSGNNNFLPTLARANYLPYGIDFPKGATGRFTNRKTVVDFIVLLIENLSEQFQRLYKLGARKIITFEIGPVGCIPSVSRKHPHQGGCVEETNQIVTYFNERLPPILNNLTSTLPGSTFVLGITDVSNPCCRTWENGTSGCIPLSKPCINRSKYMFWDTFHITETVYSVIASGCVSNSSACTPVTIQELVKM</sequence>
<feature type="chain" id="PRO_5042857933" description="GDSL esterase/lipase" evidence="8">
    <location>
        <begin position="25"/>
        <end position="230"/>
    </location>
</feature>
<comment type="subcellular location">
    <subcellularLocation>
        <location evidence="1">Secreted</location>
    </subcellularLocation>
</comment>
<evidence type="ECO:0008006" key="11">
    <source>
        <dbReference type="Google" id="ProtNLM"/>
    </source>
</evidence>
<organism evidence="9 10">
    <name type="scientific">Psophocarpus tetragonolobus</name>
    <name type="common">Winged bean</name>
    <name type="synonym">Dolichos tetragonolobus</name>
    <dbReference type="NCBI Taxonomy" id="3891"/>
    <lineage>
        <taxon>Eukaryota</taxon>
        <taxon>Viridiplantae</taxon>
        <taxon>Streptophyta</taxon>
        <taxon>Embryophyta</taxon>
        <taxon>Tracheophyta</taxon>
        <taxon>Spermatophyta</taxon>
        <taxon>Magnoliopsida</taxon>
        <taxon>eudicotyledons</taxon>
        <taxon>Gunneridae</taxon>
        <taxon>Pentapetalae</taxon>
        <taxon>rosids</taxon>
        <taxon>fabids</taxon>
        <taxon>Fabales</taxon>
        <taxon>Fabaceae</taxon>
        <taxon>Papilionoideae</taxon>
        <taxon>50 kb inversion clade</taxon>
        <taxon>NPAAA clade</taxon>
        <taxon>indigoferoid/millettioid clade</taxon>
        <taxon>Phaseoleae</taxon>
        <taxon>Psophocarpus</taxon>
    </lineage>
</organism>
<feature type="signal peptide" evidence="8">
    <location>
        <begin position="1"/>
        <end position="24"/>
    </location>
</feature>
<keyword evidence="6" id="KW-0442">Lipid degradation</keyword>
<evidence type="ECO:0000256" key="4">
    <source>
        <dbReference type="ARBA" id="ARBA00022729"/>
    </source>
</evidence>
<keyword evidence="4 8" id="KW-0732">Signal</keyword>
<protein>
    <recommendedName>
        <fullName evidence="11">GDSL esterase/lipase</fullName>
    </recommendedName>
</protein>
<keyword evidence="3" id="KW-0964">Secreted</keyword>
<dbReference type="PANTHER" id="PTHR45650">
    <property type="entry name" value="GDSL-LIKE LIPASE/ACYLHYDROLASE-RELATED"/>
    <property type="match status" value="1"/>
</dbReference>
<gene>
    <name evidence="9" type="ORF">VNO78_33725</name>
</gene>
<comment type="similarity">
    <text evidence="2">Belongs to the 'GDSL' lipolytic enzyme family.</text>
</comment>
<dbReference type="GO" id="GO:0016788">
    <property type="term" value="F:hydrolase activity, acting on ester bonds"/>
    <property type="evidence" value="ECO:0007669"/>
    <property type="project" value="InterPro"/>
</dbReference>
<evidence type="ECO:0000256" key="7">
    <source>
        <dbReference type="ARBA" id="ARBA00023098"/>
    </source>
</evidence>
<evidence type="ECO:0000313" key="9">
    <source>
        <dbReference type="EMBL" id="KAK7381195.1"/>
    </source>
</evidence>
<dbReference type="InterPro" id="IPR036514">
    <property type="entry name" value="SGNH_hydro_sf"/>
</dbReference>
<dbReference type="PANTHER" id="PTHR45650:SF14">
    <property type="entry name" value="GDSL ESTERASE_LIPASE 7-LIKE"/>
    <property type="match status" value="1"/>
</dbReference>
<evidence type="ECO:0000256" key="1">
    <source>
        <dbReference type="ARBA" id="ARBA00004613"/>
    </source>
</evidence>
<dbReference type="InterPro" id="IPR001087">
    <property type="entry name" value="GDSL"/>
</dbReference>
<dbReference type="Gene3D" id="3.40.50.1110">
    <property type="entry name" value="SGNH hydrolase"/>
    <property type="match status" value="2"/>
</dbReference>
<name>A0AAN9NXI1_PSOTE</name>
<comment type="caution">
    <text evidence="9">The sequence shown here is derived from an EMBL/GenBank/DDBJ whole genome shotgun (WGS) entry which is preliminary data.</text>
</comment>
<evidence type="ECO:0000256" key="8">
    <source>
        <dbReference type="SAM" id="SignalP"/>
    </source>
</evidence>
<dbReference type="Proteomes" id="UP001386955">
    <property type="component" value="Unassembled WGS sequence"/>
</dbReference>
<evidence type="ECO:0000256" key="3">
    <source>
        <dbReference type="ARBA" id="ARBA00022525"/>
    </source>
</evidence>
<proteinExistence type="inferred from homology"/>
<dbReference type="GO" id="GO:0016042">
    <property type="term" value="P:lipid catabolic process"/>
    <property type="evidence" value="ECO:0007669"/>
    <property type="project" value="UniProtKB-KW"/>
</dbReference>
<evidence type="ECO:0000256" key="2">
    <source>
        <dbReference type="ARBA" id="ARBA00008668"/>
    </source>
</evidence>
<keyword evidence="7" id="KW-0443">Lipid metabolism</keyword>
<keyword evidence="10" id="KW-1185">Reference proteome</keyword>